<evidence type="ECO:0008006" key="3">
    <source>
        <dbReference type="Google" id="ProtNLM"/>
    </source>
</evidence>
<comment type="caution">
    <text evidence="1">The sequence shown here is derived from an EMBL/GenBank/DDBJ whole genome shotgun (WGS) entry which is preliminary data.</text>
</comment>
<evidence type="ECO:0000313" key="1">
    <source>
        <dbReference type="EMBL" id="MFC4607182.1"/>
    </source>
</evidence>
<organism evidence="1 2">
    <name type="scientific">Streptomyces maoxianensis</name>
    <dbReference type="NCBI Taxonomy" id="1459942"/>
    <lineage>
        <taxon>Bacteria</taxon>
        <taxon>Bacillati</taxon>
        <taxon>Actinomycetota</taxon>
        <taxon>Actinomycetes</taxon>
        <taxon>Kitasatosporales</taxon>
        <taxon>Streptomycetaceae</taxon>
        <taxon>Streptomyces</taxon>
    </lineage>
</organism>
<accession>A0ABV9FZE9</accession>
<keyword evidence="2" id="KW-1185">Reference proteome</keyword>
<sequence>MAHTPLHQADRLLDALDPLPYPLRMSELAARAREINPAELRPLLDELDERGAYERGLAVVVAAVGGDAQWVGARLADPDSFVRGQALRVATSLGVSDDAFVAALDDAPAAVRKQLLHAIVAARRSALADRVIDRIRESWGDVEAARLLPGCAAGTVERLLPALFHAVRGWTRLGSRHPRALLDAAERELSALPEALRDGWWQRYAIAVASLTTAEPLRVLDLLMRYGPAALPVRLRPGIPALTRADPARVVRMLIAPEGHATRRGVSLRPAVLRHLTRHAPQELLVELGRVMTAHHDEYARLVKAHPPARRGAFHEAVLAERGPEAATVNADLLDVLPRSYLAGEARRSADRAKERGASWSSVLLAESYLPVAQAREQLVAATHRASAQDRAEAWPLLIRNAGRSGDPEAVTAVLHEMSRLRNEQDPVRSAAMHALADTPPALFTEDAEPHLDRVATDAVAARDSSPDTRQALSRLAIAVLREHAATGRRELVNWALRTLVRISGSTGGADLGRLDRTLRRGQEHAVFEALRPWIEAGAEKADFSLAFALARAVGRRAAGMPELQDLLWQAVRFGGNSTARTAVALWLEPAAGRDPRVERLLGNEPSAAVLPAVVRVLSTRRTDLLDRLLGDTAPYGRFLTKGSHWTVPVDVDVRRWTARQQRAAARQLERAARDSSLPLYARASALISAARIPDEGADVARRWTRSPEVVLAEAAIGALARTDRPADVLAELLAHAGGDRARVAVYAATRASRYARPSQLGALLSGVLAPDAAKVTGRKEAVRLAATRLPLPEAAGLLADTYAARDQHRDVRAACVAFAAPLLGDERTWQMLNEAAAGDPVLRTGVLRVLPMDLPEPDRPRYARLVRKVCDTENTENTEIAENTALADLAYEAVARWVPWSPDASAVLVAAVTQLDKRQSWRSAVDGLAAAAPSGPEAGRAVERALQALVTADTEALEDTCDAGADRDRPARRRIEYLVARLSGESVSRPAALRPVLTAAAELLARHDAFVAQAAALLVESLDLNAEPAELHAAFGRLVSLHDGRPALAVRTADVLEKRIGGRQRPGDTGTLLSAAGRLADSGGRTEGLLAVAVVAAGGSRISWTEPWRVQLRKLRRHTDADVRDAALGRVTTYE</sequence>
<dbReference type="RefSeq" id="WP_381191969.1">
    <property type="nucleotide sequence ID" value="NZ_JBHSFE010000005.1"/>
</dbReference>
<dbReference type="EMBL" id="JBHSFE010000005">
    <property type="protein sequence ID" value="MFC4607182.1"/>
    <property type="molecule type" value="Genomic_DNA"/>
</dbReference>
<evidence type="ECO:0000313" key="2">
    <source>
        <dbReference type="Proteomes" id="UP001595993"/>
    </source>
</evidence>
<gene>
    <name evidence="1" type="ORF">ACFO9E_05015</name>
</gene>
<protein>
    <recommendedName>
        <fullName evidence="3">HEAT repeat domain-containing protein</fullName>
    </recommendedName>
</protein>
<reference evidence="2" key="1">
    <citation type="journal article" date="2019" name="Int. J. Syst. Evol. Microbiol.">
        <title>The Global Catalogue of Microorganisms (GCM) 10K type strain sequencing project: providing services to taxonomists for standard genome sequencing and annotation.</title>
        <authorList>
            <consortium name="The Broad Institute Genomics Platform"/>
            <consortium name="The Broad Institute Genome Sequencing Center for Infectious Disease"/>
            <person name="Wu L."/>
            <person name="Ma J."/>
        </authorList>
    </citation>
    <scope>NUCLEOTIDE SEQUENCE [LARGE SCALE GENOMIC DNA]</scope>
    <source>
        <strain evidence="2">CGMCC 4.7139</strain>
    </source>
</reference>
<proteinExistence type="predicted"/>
<name>A0ABV9FZE9_9ACTN</name>
<dbReference type="Proteomes" id="UP001595993">
    <property type="component" value="Unassembled WGS sequence"/>
</dbReference>